<dbReference type="Gene3D" id="1.20.1530.20">
    <property type="match status" value="1"/>
</dbReference>
<keyword evidence="2" id="KW-0472">Membrane</keyword>
<evidence type="ECO:0000313" key="4">
    <source>
        <dbReference type="Proteomes" id="UP000315891"/>
    </source>
</evidence>
<dbReference type="EMBL" id="CP041742">
    <property type="protein sequence ID" value="QDQ72751.1"/>
    <property type="molecule type" value="Genomic_DNA"/>
</dbReference>
<feature type="transmembrane region" description="Helical" evidence="2">
    <location>
        <begin position="20"/>
        <end position="37"/>
    </location>
</feature>
<evidence type="ECO:0000256" key="2">
    <source>
        <dbReference type="SAM" id="Phobius"/>
    </source>
</evidence>
<dbReference type="AlphaFoldDB" id="A0A516V2K2"/>
<feature type="transmembrane region" description="Helical" evidence="2">
    <location>
        <begin position="205"/>
        <end position="221"/>
    </location>
</feature>
<name>A0A516V2K2_9GAMM</name>
<organism evidence="3 4">
    <name type="scientific">Pseudoluteimonas lycopersici</name>
    <dbReference type="NCBI Taxonomy" id="1324796"/>
    <lineage>
        <taxon>Bacteria</taxon>
        <taxon>Pseudomonadati</taxon>
        <taxon>Pseudomonadota</taxon>
        <taxon>Gammaproteobacteria</taxon>
        <taxon>Lysobacterales</taxon>
        <taxon>Lysobacteraceae</taxon>
        <taxon>Pseudoluteimonas</taxon>
    </lineage>
</organism>
<gene>
    <name evidence="3" type="ORF">FNZ56_02110</name>
</gene>
<feature type="transmembrane region" description="Helical" evidence="2">
    <location>
        <begin position="175"/>
        <end position="193"/>
    </location>
</feature>
<accession>A0A516V2K2</accession>
<feature type="region of interest" description="Disordered" evidence="1">
    <location>
        <begin position="397"/>
        <end position="424"/>
    </location>
</feature>
<reference evidence="3 4" key="1">
    <citation type="submission" date="2019-07" db="EMBL/GenBank/DDBJ databases">
        <title>Lysobacter weifangensis sp. nov., isolated from bensulfuron-methyl contaminated farmland soil.</title>
        <authorList>
            <person name="Zhao H."/>
        </authorList>
    </citation>
    <scope>NUCLEOTIDE SEQUENCE [LARGE SCALE GENOMIC DNA]</scope>
    <source>
        <strain evidence="3 4">CC-Bw-6</strain>
    </source>
</reference>
<feature type="transmembrane region" description="Helical" evidence="2">
    <location>
        <begin position="241"/>
        <end position="259"/>
    </location>
</feature>
<proteinExistence type="predicted"/>
<feature type="transmembrane region" description="Helical" evidence="2">
    <location>
        <begin position="134"/>
        <end position="155"/>
    </location>
</feature>
<dbReference type="RefSeq" id="WP_143878266.1">
    <property type="nucleotide sequence ID" value="NZ_BAABLZ010000002.1"/>
</dbReference>
<feature type="transmembrane region" description="Helical" evidence="2">
    <location>
        <begin position="57"/>
        <end position="80"/>
    </location>
</feature>
<keyword evidence="2" id="KW-1133">Transmembrane helix</keyword>
<evidence type="ECO:0000256" key="1">
    <source>
        <dbReference type="SAM" id="MobiDB-lite"/>
    </source>
</evidence>
<feature type="compositionally biased region" description="Basic and acidic residues" evidence="1">
    <location>
        <begin position="397"/>
        <end position="417"/>
    </location>
</feature>
<protein>
    <submittedName>
        <fullName evidence="3">Uncharacterized protein</fullName>
    </submittedName>
</protein>
<evidence type="ECO:0000313" key="3">
    <source>
        <dbReference type="EMBL" id="QDQ72751.1"/>
    </source>
</evidence>
<keyword evidence="2" id="KW-0812">Transmembrane</keyword>
<keyword evidence="4" id="KW-1185">Reference proteome</keyword>
<dbReference type="Proteomes" id="UP000315891">
    <property type="component" value="Chromosome"/>
</dbReference>
<sequence length="424" mass="46787">MSDDPHRLPRHTTPTWEVELLISGVAVFAMLQLPGWLDDRLFGLLPRLGADWAEPVTLIYIYAKSAAIILAMTFALHLLLRAHWIALVGMHSIYPDGVRWERLRMGPIQREMEQQRAPKAEVAIERADNRATTVFAIGVMLATVLLSISLVLLVGYTLGITAARQMGIDVDPANLFAGIALLVLLPFALSSAIDRRFGERLAPNGWFARILSAVMSFYSRIGMGRWSGPTRLVASHEGERGLLFITILVFGVAVSGAIYSMKFLQDPERTGDYAAFPAFADGSRTVDASHYDDQRDAMHDQIGAYIQSAIVVGPYVRLTVPYDPQRDTAAMRGCAIAAGTDDAKATARFDCLQSLHGVQLDGKPLADLRYELASDPRTDRPALLAMIDVRALAPGRHELQVARPPKSDGKRKDDPGFDRIPFWR</sequence>
<dbReference type="InterPro" id="IPR038770">
    <property type="entry name" value="Na+/solute_symporter_sf"/>
</dbReference>
<dbReference type="OrthoDB" id="1491387at2"/>